<protein>
    <recommendedName>
        <fullName evidence="4">DJ-1/PfpI domain-containing protein</fullName>
    </recommendedName>
</protein>
<keyword evidence="2" id="KW-0456">Lyase</keyword>
<dbReference type="EMBL" id="HBGJ01033625">
    <property type="protein sequence ID" value="CAD9262879.1"/>
    <property type="molecule type" value="Transcribed_RNA"/>
</dbReference>
<reference evidence="6" key="1">
    <citation type="submission" date="2021-01" db="EMBL/GenBank/DDBJ databases">
        <authorList>
            <person name="Corre E."/>
            <person name="Pelletier E."/>
            <person name="Niang G."/>
            <person name="Scheremetjew M."/>
            <person name="Finn R."/>
            <person name="Kale V."/>
            <person name="Holt S."/>
            <person name="Cochrane G."/>
            <person name="Meng A."/>
            <person name="Brown T."/>
            <person name="Cohen L."/>
        </authorList>
    </citation>
    <scope>NUCLEOTIDE SEQUENCE</scope>
    <source>
        <strain evidence="6">CCMP2877</strain>
    </source>
</reference>
<dbReference type="SUPFAM" id="SSF52317">
    <property type="entry name" value="Class I glutamine amidotransferase-like"/>
    <property type="match status" value="1"/>
</dbReference>
<sequence length="164" mass="17015">MADKTAQIILANSIPLADVAPSADEFVSGYDAMYMPGGHGACEDFLNNEVLIGCINAMYAAGKPVVTVCHGPICLVNCTKPDGTPLVEGLEVTGFTDSEERAVKLETKVPVLIEAKFRELGAEFSGGADWAPNTCVAGNLITGQNPASSAPAAEAMIAVIEKSE</sequence>
<feature type="domain" description="DJ-1/PfpI" evidence="4">
    <location>
        <begin position="28"/>
        <end position="149"/>
    </location>
</feature>
<evidence type="ECO:0000313" key="6">
    <source>
        <dbReference type="EMBL" id="CAD9262881.1"/>
    </source>
</evidence>
<dbReference type="AlphaFoldDB" id="A0A6U4J3T2"/>
<dbReference type="GO" id="GO:0019243">
    <property type="term" value="P:methylglyoxal catabolic process to D-lactate via S-lactoyl-glutathione"/>
    <property type="evidence" value="ECO:0007669"/>
    <property type="project" value="TreeGrafter"/>
</dbReference>
<dbReference type="Pfam" id="PF01965">
    <property type="entry name" value="DJ-1_PfpI"/>
    <property type="match status" value="1"/>
</dbReference>
<dbReference type="PANTHER" id="PTHR48094:SF11">
    <property type="entry name" value="GLUTATHIONE-INDEPENDENT GLYOXALASE HSP31-RELATED"/>
    <property type="match status" value="1"/>
</dbReference>
<name>A0A6U4J3T2_9STRA</name>
<accession>A0A6U4J3T2</accession>
<dbReference type="Gene3D" id="3.40.50.880">
    <property type="match status" value="1"/>
</dbReference>
<evidence type="ECO:0000259" key="4">
    <source>
        <dbReference type="Pfam" id="PF01965"/>
    </source>
</evidence>
<keyword evidence="1" id="KW-0346">Stress response</keyword>
<dbReference type="PANTHER" id="PTHR48094">
    <property type="entry name" value="PROTEIN/NUCLEIC ACID DEGLYCASE DJ-1-RELATED"/>
    <property type="match status" value="1"/>
</dbReference>
<evidence type="ECO:0000313" key="5">
    <source>
        <dbReference type="EMBL" id="CAD9262879.1"/>
    </source>
</evidence>
<dbReference type="InterPro" id="IPR002818">
    <property type="entry name" value="DJ-1/PfpI"/>
</dbReference>
<dbReference type="GO" id="GO:0005737">
    <property type="term" value="C:cytoplasm"/>
    <property type="evidence" value="ECO:0007669"/>
    <property type="project" value="TreeGrafter"/>
</dbReference>
<organism evidence="6">
    <name type="scientific">Phaeomonas parva</name>
    <dbReference type="NCBI Taxonomy" id="124430"/>
    <lineage>
        <taxon>Eukaryota</taxon>
        <taxon>Sar</taxon>
        <taxon>Stramenopiles</taxon>
        <taxon>Ochrophyta</taxon>
        <taxon>Pinguiophyceae</taxon>
        <taxon>Pinguiochrysidales</taxon>
        <taxon>Pinguiochrysidaceae</taxon>
        <taxon>Phaeomonas</taxon>
    </lineage>
</organism>
<gene>
    <name evidence="5" type="ORF">PPAR1163_LOCUS21262</name>
    <name evidence="6" type="ORF">PPAR1163_LOCUS21264</name>
</gene>
<evidence type="ECO:0000256" key="2">
    <source>
        <dbReference type="ARBA" id="ARBA00023239"/>
    </source>
</evidence>
<dbReference type="InterPro" id="IPR029062">
    <property type="entry name" value="Class_I_gatase-like"/>
</dbReference>
<dbReference type="CDD" id="cd03141">
    <property type="entry name" value="GATase1_Hsp31_like"/>
    <property type="match status" value="1"/>
</dbReference>
<dbReference type="EMBL" id="HBGJ01033628">
    <property type="protein sequence ID" value="CAD9262881.1"/>
    <property type="molecule type" value="Transcribed_RNA"/>
</dbReference>
<dbReference type="InterPro" id="IPR050325">
    <property type="entry name" value="Prot/Nucl_acid_deglycase"/>
</dbReference>
<evidence type="ECO:0000256" key="1">
    <source>
        <dbReference type="ARBA" id="ARBA00023016"/>
    </source>
</evidence>
<comment type="similarity">
    <text evidence="3">Belongs to the peptidase C56 family. HSP31-like subfamily.</text>
</comment>
<dbReference type="GO" id="GO:0019172">
    <property type="term" value="F:glyoxalase III activity"/>
    <property type="evidence" value="ECO:0007669"/>
    <property type="project" value="TreeGrafter"/>
</dbReference>
<proteinExistence type="inferred from homology"/>
<evidence type="ECO:0000256" key="3">
    <source>
        <dbReference type="ARBA" id="ARBA00038493"/>
    </source>
</evidence>